<keyword evidence="1" id="KW-0812">Transmembrane</keyword>
<dbReference type="EMBL" id="VSRR010000995">
    <property type="protein sequence ID" value="MPC21612.1"/>
    <property type="molecule type" value="Genomic_DNA"/>
</dbReference>
<evidence type="ECO:0000313" key="3">
    <source>
        <dbReference type="Proteomes" id="UP000324222"/>
    </source>
</evidence>
<reference evidence="2 3" key="1">
    <citation type="submission" date="2019-05" db="EMBL/GenBank/DDBJ databases">
        <title>Another draft genome of Portunus trituberculatus and its Hox gene families provides insights of decapod evolution.</title>
        <authorList>
            <person name="Jeong J.-H."/>
            <person name="Song I."/>
            <person name="Kim S."/>
            <person name="Choi T."/>
            <person name="Kim D."/>
            <person name="Ryu S."/>
            <person name="Kim W."/>
        </authorList>
    </citation>
    <scope>NUCLEOTIDE SEQUENCE [LARGE SCALE GENOMIC DNA]</scope>
    <source>
        <tissue evidence="2">Muscle</tissue>
    </source>
</reference>
<proteinExistence type="predicted"/>
<feature type="transmembrane region" description="Helical" evidence="1">
    <location>
        <begin position="54"/>
        <end position="75"/>
    </location>
</feature>
<comment type="caution">
    <text evidence="2">The sequence shown here is derived from an EMBL/GenBank/DDBJ whole genome shotgun (WGS) entry which is preliminary data.</text>
</comment>
<sequence length="112" mass="13035">MSETETRTQQQTMRGKRLAVAELQAVKWVASQAAVKRAYDGLKPRYQTLRRTAILGWFLVMYETIFCDIMVFMLLRYRNHPHNYAHDTTMSRGHWSREPRVASDALGTVKTS</sequence>
<dbReference type="Proteomes" id="UP000324222">
    <property type="component" value="Unassembled WGS sequence"/>
</dbReference>
<keyword evidence="1" id="KW-1133">Transmembrane helix</keyword>
<gene>
    <name evidence="2" type="ORF">E2C01_014601</name>
</gene>
<keyword evidence="1" id="KW-0472">Membrane</keyword>
<accession>A0A5B7DJA8</accession>
<dbReference type="OrthoDB" id="6365086at2759"/>
<evidence type="ECO:0000313" key="2">
    <source>
        <dbReference type="EMBL" id="MPC21612.1"/>
    </source>
</evidence>
<organism evidence="2 3">
    <name type="scientific">Portunus trituberculatus</name>
    <name type="common">Swimming crab</name>
    <name type="synonym">Neptunus trituberculatus</name>
    <dbReference type="NCBI Taxonomy" id="210409"/>
    <lineage>
        <taxon>Eukaryota</taxon>
        <taxon>Metazoa</taxon>
        <taxon>Ecdysozoa</taxon>
        <taxon>Arthropoda</taxon>
        <taxon>Crustacea</taxon>
        <taxon>Multicrustacea</taxon>
        <taxon>Malacostraca</taxon>
        <taxon>Eumalacostraca</taxon>
        <taxon>Eucarida</taxon>
        <taxon>Decapoda</taxon>
        <taxon>Pleocyemata</taxon>
        <taxon>Brachyura</taxon>
        <taxon>Eubrachyura</taxon>
        <taxon>Portunoidea</taxon>
        <taxon>Portunidae</taxon>
        <taxon>Portuninae</taxon>
        <taxon>Portunus</taxon>
    </lineage>
</organism>
<evidence type="ECO:0000256" key="1">
    <source>
        <dbReference type="SAM" id="Phobius"/>
    </source>
</evidence>
<protein>
    <submittedName>
        <fullName evidence="2">Uncharacterized protein</fullName>
    </submittedName>
</protein>
<name>A0A5B7DJA8_PORTR</name>
<dbReference type="AlphaFoldDB" id="A0A5B7DJA8"/>
<keyword evidence="3" id="KW-1185">Reference proteome</keyword>